<dbReference type="PANTHER" id="PTHR30446:SF0">
    <property type="entry name" value="RECOMBINATION PROTEIN RECR"/>
    <property type="match status" value="1"/>
</dbReference>
<evidence type="ECO:0000256" key="3">
    <source>
        <dbReference type="ARBA" id="ARBA00022771"/>
    </source>
</evidence>
<keyword evidence="1 7" id="KW-0479">Metal-binding</keyword>
<name>A0A0P7YTF9_9BACT</name>
<evidence type="ECO:0000256" key="1">
    <source>
        <dbReference type="ARBA" id="ARBA00022723"/>
    </source>
</evidence>
<dbReference type="Pfam" id="PF21175">
    <property type="entry name" value="RecR_C"/>
    <property type="match status" value="1"/>
</dbReference>
<organism evidence="9 10">
    <name type="scientific">Algoriphagus marincola HL-49</name>
    <dbReference type="NCBI Taxonomy" id="1305737"/>
    <lineage>
        <taxon>Bacteria</taxon>
        <taxon>Pseudomonadati</taxon>
        <taxon>Bacteroidota</taxon>
        <taxon>Cytophagia</taxon>
        <taxon>Cytophagales</taxon>
        <taxon>Cyclobacteriaceae</taxon>
        <taxon>Algoriphagus</taxon>
    </lineage>
</organism>
<evidence type="ECO:0000256" key="6">
    <source>
        <dbReference type="ARBA" id="ARBA00023204"/>
    </source>
</evidence>
<dbReference type="PROSITE" id="PS50880">
    <property type="entry name" value="TOPRIM"/>
    <property type="match status" value="1"/>
</dbReference>
<dbReference type="CDD" id="cd01025">
    <property type="entry name" value="TOPRIM_recR"/>
    <property type="match status" value="1"/>
</dbReference>
<keyword evidence="4 7" id="KW-0862">Zinc</keyword>
<accession>A0A0P7YTF9</accession>
<dbReference type="Proteomes" id="UP000050421">
    <property type="component" value="Unassembled WGS sequence"/>
</dbReference>
<sequence length="225" mass="24929">MRGHSGCRYSGHYYLIYAFVNLPSKLIEDAVTEISRLPGIGKKTALRLALHLLKQHEAHTEALALSLTRMRQEIKYCKTCHTISDDEECSICKSHKRDSSTICVVEDIRDVLAIENTNQYNGKYHVLGGVISPIQGIGPEELTIESLVSRISESAKNEPVKEIILALSATMEGDTTAFYLGKRLKETGVSISTIARGIPVGGELEFTDEVTLGRSIMTRINYSQE</sequence>
<evidence type="ECO:0000313" key="10">
    <source>
        <dbReference type="Proteomes" id="UP000050421"/>
    </source>
</evidence>
<dbReference type="InterPro" id="IPR015967">
    <property type="entry name" value="Rcmb_RecR_Znf"/>
</dbReference>
<dbReference type="PROSITE" id="PS01300">
    <property type="entry name" value="RECR"/>
    <property type="match status" value="1"/>
</dbReference>
<evidence type="ECO:0000256" key="7">
    <source>
        <dbReference type="HAMAP-Rule" id="MF_00017"/>
    </source>
</evidence>
<dbReference type="InterPro" id="IPR034137">
    <property type="entry name" value="TOPRIM_RecR"/>
</dbReference>
<protein>
    <recommendedName>
        <fullName evidence="7">Recombination protein RecR</fullName>
    </recommendedName>
</protein>
<comment type="similarity">
    <text evidence="7">Belongs to the RecR family.</text>
</comment>
<reference evidence="9 10" key="1">
    <citation type="submission" date="2015-09" db="EMBL/GenBank/DDBJ databases">
        <title>Identification and resolution of microdiversity through metagenomic sequencing of parallel consortia.</title>
        <authorList>
            <person name="Nelson W.C."/>
            <person name="Romine M.F."/>
            <person name="Lindemann S.R."/>
        </authorList>
    </citation>
    <scope>NUCLEOTIDE SEQUENCE [LARGE SCALE GENOMIC DNA]</scope>
    <source>
        <strain evidence="9">HL-49</strain>
    </source>
</reference>
<dbReference type="Gene3D" id="1.10.8.420">
    <property type="entry name" value="RecR Domain 1"/>
    <property type="match status" value="1"/>
</dbReference>
<dbReference type="GO" id="GO:0003677">
    <property type="term" value="F:DNA binding"/>
    <property type="evidence" value="ECO:0007669"/>
    <property type="project" value="UniProtKB-UniRule"/>
</dbReference>
<dbReference type="InterPro" id="IPR006171">
    <property type="entry name" value="TOPRIM_dom"/>
</dbReference>
<dbReference type="Gene3D" id="6.10.250.240">
    <property type="match status" value="1"/>
</dbReference>
<dbReference type="PATRIC" id="fig|1305737.6.peg.1529"/>
<dbReference type="PANTHER" id="PTHR30446">
    <property type="entry name" value="RECOMBINATION PROTEIN RECR"/>
    <property type="match status" value="1"/>
</dbReference>
<proteinExistence type="inferred from homology"/>
<dbReference type="Pfam" id="PF21176">
    <property type="entry name" value="RecR_HhH"/>
    <property type="match status" value="1"/>
</dbReference>
<dbReference type="NCBIfam" id="TIGR00615">
    <property type="entry name" value="recR"/>
    <property type="match status" value="1"/>
</dbReference>
<evidence type="ECO:0000256" key="4">
    <source>
        <dbReference type="ARBA" id="ARBA00022833"/>
    </source>
</evidence>
<dbReference type="GO" id="GO:0008270">
    <property type="term" value="F:zinc ion binding"/>
    <property type="evidence" value="ECO:0007669"/>
    <property type="project" value="UniProtKB-KW"/>
</dbReference>
<dbReference type="SUPFAM" id="SSF111304">
    <property type="entry name" value="Recombination protein RecR"/>
    <property type="match status" value="1"/>
</dbReference>
<evidence type="ECO:0000256" key="5">
    <source>
        <dbReference type="ARBA" id="ARBA00023172"/>
    </source>
</evidence>
<dbReference type="Pfam" id="PF02132">
    <property type="entry name" value="RecR_ZnF"/>
    <property type="match status" value="1"/>
</dbReference>
<feature type="domain" description="Toprim" evidence="8">
    <location>
        <begin position="100"/>
        <end position="199"/>
    </location>
</feature>
<dbReference type="STRING" id="1305737.GCA_000526355_03286"/>
<dbReference type="eggNOG" id="COG0353">
    <property type="taxonomic scope" value="Bacteria"/>
</dbReference>
<comment type="caution">
    <text evidence="9">The sequence shown here is derived from an EMBL/GenBank/DDBJ whole genome shotgun (WGS) entry which is preliminary data.</text>
</comment>
<feature type="zinc finger region" description="C4-type" evidence="7">
    <location>
        <begin position="77"/>
        <end position="92"/>
    </location>
</feature>
<dbReference type="Pfam" id="PF13662">
    <property type="entry name" value="Toprim_4"/>
    <property type="match status" value="1"/>
</dbReference>
<keyword evidence="5 7" id="KW-0233">DNA recombination</keyword>
<dbReference type="SMART" id="SM00493">
    <property type="entry name" value="TOPRIM"/>
    <property type="match status" value="1"/>
</dbReference>
<comment type="function">
    <text evidence="7">May play a role in DNA repair. It seems to be involved in an RecBC-independent recombinational process of DNA repair. It may act with RecF and RecO.</text>
</comment>
<dbReference type="InterPro" id="IPR000093">
    <property type="entry name" value="DNA_Rcmb_RecR"/>
</dbReference>
<evidence type="ECO:0000313" key="9">
    <source>
        <dbReference type="EMBL" id="KPQ18887.1"/>
    </source>
</evidence>
<dbReference type="EMBL" id="LJXT01000018">
    <property type="protein sequence ID" value="KPQ18887.1"/>
    <property type="molecule type" value="Genomic_DNA"/>
</dbReference>
<keyword evidence="6 7" id="KW-0234">DNA repair</keyword>
<evidence type="ECO:0000256" key="2">
    <source>
        <dbReference type="ARBA" id="ARBA00022763"/>
    </source>
</evidence>
<evidence type="ECO:0000259" key="8">
    <source>
        <dbReference type="PROSITE" id="PS50880"/>
    </source>
</evidence>
<dbReference type="AlphaFoldDB" id="A0A0P7YTF9"/>
<dbReference type="Gene3D" id="3.40.1360.10">
    <property type="match status" value="1"/>
</dbReference>
<dbReference type="GO" id="GO:0006310">
    <property type="term" value="P:DNA recombination"/>
    <property type="evidence" value="ECO:0007669"/>
    <property type="project" value="UniProtKB-UniRule"/>
</dbReference>
<dbReference type="GO" id="GO:0006281">
    <property type="term" value="P:DNA repair"/>
    <property type="evidence" value="ECO:0007669"/>
    <property type="project" value="UniProtKB-UniRule"/>
</dbReference>
<gene>
    <name evidence="7 9" type="primary">recR</name>
    <name evidence="9" type="ORF">HLUCCX10_04400</name>
</gene>
<dbReference type="InterPro" id="IPR023627">
    <property type="entry name" value="Rcmb_RecR"/>
</dbReference>
<keyword evidence="2 7" id="KW-0227">DNA damage</keyword>
<dbReference type="HAMAP" id="MF_00017">
    <property type="entry name" value="RecR"/>
    <property type="match status" value="1"/>
</dbReference>
<keyword evidence="3 7" id="KW-0863">Zinc-finger</keyword>